<accession>A0A8T0WMR2</accession>
<evidence type="ECO:0000313" key="3">
    <source>
        <dbReference type="Proteomes" id="UP000823388"/>
    </source>
</evidence>
<gene>
    <name evidence="2" type="ORF">PVAP13_2KG466900</name>
</gene>
<evidence type="ECO:0000313" key="2">
    <source>
        <dbReference type="EMBL" id="KAG2645923.1"/>
    </source>
</evidence>
<protein>
    <submittedName>
        <fullName evidence="2">Uncharacterized protein</fullName>
    </submittedName>
</protein>
<dbReference type="Proteomes" id="UP000823388">
    <property type="component" value="Chromosome 2K"/>
</dbReference>
<feature type="compositionally biased region" description="Low complexity" evidence="1">
    <location>
        <begin position="89"/>
        <end position="110"/>
    </location>
</feature>
<dbReference type="AlphaFoldDB" id="A0A8T0WMR2"/>
<feature type="region of interest" description="Disordered" evidence="1">
    <location>
        <begin position="84"/>
        <end position="110"/>
    </location>
</feature>
<sequence length="110" mass="11465">MMRQWPSHHTTNRPKAQFAALAELRRSGSREVAAAAVEARGRDVVSGAGDVVVRRVGGEGKLPAELMKSVKHMLPDNKVVLGHWGGPGAASSPAATSSSGTRSPRTAATI</sequence>
<name>A0A8T0WMR2_PANVG</name>
<evidence type="ECO:0000256" key="1">
    <source>
        <dbReference type="SAM" id="MobiDB-lite"/>
    </source>
</evidence>
<reference evidence="2 3" key="1">
    <citation type="submission" date="2020-05" db="EMBL/GenBank/DDBJ databases">
        <title>WGS assembly of Panicum virgatum.</title>
        <authorList>
            <person name="Lovell J.T."/>
            <person name="Jenkins J."/>
            <person name="Shu S."/>
            <person name="Juenger T.E."/>
            <person name="Schmutz J."/>
        </authorList>
    </citation>
    <scope>NUCLEOTIDE SEQUENCE [LARGE SCALE GENOMIC DNA]</scope>
    <source>
        <strain evidence="3">cv. AP13</strain>
    </source>
</reference>
<comment type="caution">
    <text evidence="2">The sequence shown here is derived from an EMBL/GenBank/DDBJ whole genome shotgun (WGS) entry which is preliminary data.</text>
</comment>
<proteinExistence type="predicted"/>
<keyword evidence="3" id="KW-1185">Reference proteome</keyword>
<dbReference type="EMBL" id="CM029039">
    <property type="protein sequence ID" value="KAG2645923.1"/>
    <property type="molecule type" value="Genomic_DNA"/>
</dbReference>
<organism evidence="2 3">
    <name type="scientific">Panicum virgatum</name>
    <name type="common">Blackwell switchgrass</name>
    <dbReference type="NCBI Taxonomy" id="38727"/>
    <lineage>
        <taxon>Eukaryota</taxon>
        <taxon>Viridiplantae</taxon>
        <taxon>Streptophyta</taxon>
        <taxon>Embryophyta</taxon>
        <taxon>Tracheophyta</taxon>
        <taxon>Spermatophyta</taxon>
        <taxon>Magnoliopsida</taxon>
        <taxon>Liliopsida</taxon>
        <taxon>Poales</taxon>
        <taxon>Poaceae</taxon>
        <taxon>PACMAD clade</taxon>
        <taxon>Panicoideae</taxon>
        <taxon>Panicodae</taxon>
        <taxon>Paniceae</taxon>
        <taxon>Panicinae</taxon>
        <taxon>Panicum</taxon>
        <taxon>Panicum sect. Hiantes</taxon>
    </lineage>
</organism>